<keyword evidence="2" id="KW-0633">Potassium transport</keyword>
<comment type="caution">
    <text evidence="7">The sequence shown here is derived from an EMBL/GenBank/DDBJ whole genome shotgun (WGS) entry which is preliminary data.</text>
</comment>
<feature type="domain" description="RCK N-terminal" evidence="5">
    <location>
        <begin position="3"/>
        <end position="121"/>
    </location>
</feature>
<keyword evidence="2" id="KW-0813">Transport</keyword>
<dbReference type="SUPFAM" id="SSF116726">
    <property type="entry name" value="TrkA C-terminal domain-like"/>
    <property type="match status" value="1"/>
</dbReference>
<dbReference type="InterPro" id="IPR006036">
    <property type="entry name" value="K_uptake_TrkA"/>
</dbReference>
<dbReference type="Proteomes" id="UP001560267">
    <property type="component" value="Unassembled WGS sequence"/>
</dbReference>
<reference evidence="7 8" key="1">
    <citation type="submission" date="2024-07" db="EMBL/GenBank/DDBJ databases">
        <title>Draft Genome Sequence of Ferrimicrobium acidiphilum Strain YE2023, Isolated from a Pulp of Bioleach Reactor.</title>
        <authorList>
            <person name="Elkina Y.A."/>
            <person name="Bulaeva A.G."/>
            <person name="Beletsky A.V."/>
            <person name="Mardanov A.V."/>
        </authorList>
    </citation>
    <scope>NUCLEOTIDE SEQUENCE [LARGE SCALE GENOMIC DNA]</scope>
    <source>
        <strain evidence="7 8">YE2023</strain>
    </source>
</reference>
<dbReference type="EMBL" id="JBFSHR010000022">
    <property type="protein sequence ID" value="MEX6429673.1"/>
    <property type="molecule type" value="Genomic_DNA"/>
</dbReference>
<dbReference type="PANTHER" id="PTHR43833">
    <property type="entry name" value="POTASSIUM CHANNEL PROTEIN 2-RELATED-RELATED"/>
    <property type="match status" value="1"/>
</dbReference>
<dbReference type="InterPro" id="IPR003148">
    <property type="entry name" value="RCK_N"/>
</dbReference>
<dbReference type="Pfam" id="PF02254">
    <property type="entry name" value="TrkA_N"/>
    <property type="match status" value="1"/>
</dbReference>
<dbReference type="InterPro" id="IPR006037">
    <property type="entry name" value="RCK_C"/>
</dbReference>
<feature type="domain" description="RCK C-terminal" evidence="6">
    <location>
        <begin position="139"/>
        <end position="218"/>
    </location>
</feature>
<proteinExistence type="predicted"/>
<organism evidence="7 8">
    <name type="scientific">Ferrimicrobium acidiphilum</name>
    <dbReference type="NCBI Taxonomy" id="121039"/>
    <lineage>
        <taxon>Bacteria</taxon>
        <taxon>Bacillati</taxon>
        <taxon>Actinomycetota</taxon>
        <taxon>Acidimicrobiia</taxon>
        <taxon>Acidimicrobiales</taxon>
        <taxon>Acidimicrobiaceae</taxon>
        <taxon>Ferrimicrobium</taxon>
    </lineage>
</organism>
<dbReference type="SUPFAM" id="SSF51735">
    <property type="entry name" value="NAD(P)-binding Rossmann-fold domains"/>
    <property type="match status" value="1"/>
</dbReference>
<evidence type="ECO:0000256" key="4">
    <source>
        <dbReference type="ARBA" id="ARBA00023027"/>
    </source>
</evidence>
<dbReference type="InterPro" id="IPR036721">
    <property type="entry name" value="RCK_C_sf"/>
</dbReference>
<evidence type="ECO:0000256" key="3">
    <source>
        <dbReference type="ARBA" id="ARBA00022958"/>
    </source>
</evidence>
<evidence type="ECO:0000256" key="2">
    <source>
        <dbReference type="ARBA" id="ARBA00022538"/>
    </source>
</evidence>
<gene>
    <name evidence="7" type="ORF">AB6A68_07450</name>
</gene>
<keyword evidence="2" id="KW-0406">Ion transport</keyword>
<sequence length="221" mass="24001">MTSDRMLVVGCGRVGAELAHRLATQGLQVTIIDRNARAFRRLADHPNIIKLEGMGFDPEILKQAQIEGAYGLAAVTSGDNTNILSARIAREVFHVPNVVARIYDPRRAVVYQRLGIATVATVTWTTEQAIRRLFPERTSADWTDTGGAVSVMEVSLPTSLAGIQLATLNVDNSVKFAAILRGGSPRLIEHELIAQEGDRAVVLVTQSGAERLHEILKGGQR</sequence>
<evidence type="ECO:0000313" key="7">
    <source>
        <dbReference type="EMBL" id="MEX6429673.1"/>
    </source>
</evidence>
<dbReference type="RefSeq" id="WP_298386743.1">
    <property type="nucleotide sequence ID" value="NZ_JBFSHR010000022.1"/>
</dbReference>
<keyword evidence="8" id="KW-1185">Reference proteome</keyword>
<dbReference type="Gene3D" id="3.30.70.1450">
    <property type="entry name" value="Regulator of K+ conductance, C-terminal domain"/>
    <property type="match status" value="1"/>
</dbReference>
<name>A0ABV3Y571_9ACTN</name>
<dbReference type="InterPro" id="IPR050721">
    <property type="entry name" value="Trk_Ktr_HKT_K-transport"/>
</dbReference>
<keyword evidence="4" id="KW-0520">NAD</keyword>
<evidence type="ECO:0000259" key="6">
    <source>
        <dbReference type="PROSITE" id="PS51202"/>
    </source>
</evidence>
<dbReference type="PANTHER" id="PTHR43833:SF8">
    <property type="entry name" value="TRK SYSTEM POTASSIUM UPTAKE PROTEIN TRKA"/>
    <property type="match status" value="1"/>
</dbReference>
<dbReference type="Gene3D" id="3.40.50.720">
    <property type="entry name" value="NAD(P)-binding Rossmann-like Domain"/>
    <property type="match status" value="1"/>
</dbReference>
<accession>A0ABV3Y571</accession>
<keyword evidence="3" id="KW-0630">Potassium</keyword>
<dbReference type="PROSITE" id="PS51201">
    <property type="entry name" value="RCK_N"/>
    <property type="match status" value="1"/>
</dbReference>
<protein>
    <recommendedName>
        <fullName evidence="1">Trk system potassium uptake protein TrkA</fullName>
    </recommendedName>
</protein>
<evidence type="ECO:0000313" key="8">
    <source>
        <dbReference type="Proteomes" id="UP001560267"/>
    </source>
</evidence>
<dbReference type="PRINTS" id="PR00335">
    <property type="entry name" value="KUPTAKETRKA"/>
</dbReference>
<dbReference type="PROSITE" id="PS51202">
    <property type="entry name" value="RCK_C"/>
    <property type="match status" value="1"/>
</dbReference>
<evidence type="ECO:0000259" key="5">
    <source>
        <dbReference type="PROSITE" id="PS51201"/>
    </source>
</evidence>
<evidence type="ECO:0000256" key="1">
    <source>
        <dbReference type="ARBA" id="ARBA00017378"/>
    </source>
</evidence>
<dbReference type="InterPro" id="IPR036291">
    <property type="entry name" value="NAD(P)-bd_dom_sf"/>
</dbReference>